<protein>
    <recommendedName>
        <fullName evidence="3">Outer membrane protein beta-barrel domain-containing protein</fullName>
    </recommendedName>
</protein>
<organism evidence="1 2">
    <name type="scientific">Flavobacterium terrigena</name>
    <dbReference type="NCBI Taxonomy" id="402734"/>
    <lineage>
        <taxon>Bacteria</taxon>
        <taxon>Pseudomonadati</taxon>
        <taxon>Bacteroidota</taxon>
        <taxon>Flavobacteriia</taxon>
        <taxon>Flavobacteriales</taxon>
        <taxon>Flavobacteriaceae</taxon>
        <taxon>Flavobacterium</taxon>
    </lineage>
</organism>
<keyword evidence="2" id="KW-1185">Reference proteome</keyword>
<dbReference type="Proteomes" id="UP000199702">
    <property type="component" value="Unassembled WGS sequence"/>
</dbReference>
<dbReference type="EMBL" id="FNYA01000003">
    <property type="protein sequence ID" value="SEI77971.1"/>
    <property type="molecule type" value="Genomic_DNA"/>
</dbReference>
<sequence length="216" mass="24176">MKKVLIVVCALFSIGIVAQRGHKDSNRIGISGGLTQMNIFTDNFNVTPKQGWTGGFHVRGNFYNNWQMSFGMFFTDSNFSVQTKKVVSVVDTNYKLSAVQIYIMPGYVVSQNHFNIEFGPVIQINDKLVIDKEQENNILVDQPLLTAKDITDVSKINANIYAGVNFGIKNVRLRLGYQYGVNNFFGSLNNNDQVPNIGEKFKGNIGMASAHLTFYL</sequence>
<accession>A0A1H6TDA6</accession>
<proteinExistence type="predicted"/>
<dbReference type="OrthoDB" id="1143271at2"/>
<dbReference type="AlphaFoldDB" id="A0A1H6TDA6"/>
<dbReference type="STRING" id="402734.SAMN05660918_1599"/>
<reference evidence="2" key="1">
    <citation type="submission" date="2016-10" db="EMBL/GenBank/DDBJ databases">
        <authorList>
            <person name="Varghese N."/>
            <person name="Submissions S."/>
        </authorList>
    </citation>
    <scope>NUCLEOTIDE SEQUENCE [LARGE SCALE GENOMIC DNA]</scope>
    <source>
        <strain evidence="2">DSM 17934</strain>
    </source>
</reference>
<dbReference type="RefSeq" id="WP_091311088.1">
    <property type="nucleotide sequence ID" value="NZ_CBCSJU010000008.1"/>
</dbReference>
<evidence type="ECO:0000313" key="2">
    <source>
        <dbReference type="Proteomes" id="UP000199702"/>
    </source>
</evidence>
<evidence type="ECO:0000313" key="1">
    <source>
        <dbReference type="EMBL" id="SEI77971.1"/>
    </source>
</evidence>
<gene>
    <name evidence="1" type="ORF">SAMN05660918_1599</name>
</gene>
<name>A0A1H6TDA6_9FLAO</name>
<evidence type="ECO:0008006" key="3">
    <source>
        <dbReference type="Google" id="ProtNLM"/>
    </source>
</evidence>
<dbReference type="SUPFAM" id="SSF56935">
    <property type="entry name" value="Porins"/>
    <property type="match status" value="1"/>
</dbReference>